<dbReference type="PROSITE" id="PS00041">
    <property type="entry name" value="HTH_ARAC_FAMILY_1"/>
    <property type="match status" value="1"/>
</dbReference>
<keyword evidence="6" id="KW-1185">Reference proteome</keyword>
<gene>
    <name evidence="5" type="ORF">SAMN04488029_0688</name>
</gene>
<sequence length="192" mass="22122">MSSIVNIKNMVCPRCITAVEHIFDQLDLEVNSIQLGRVELKSNSLNQDQISVLDFQLEKQGFARIDDGKSKLLEQIKTLIIDMIHHQDHSNFNVNWSTFLSEKLDYEYHYLSTLFSSVAGITLEQFIIRQKVEKVKEYLIYNQLSIKEIAYKLGYSSVAHLSSQFKKTTGMTPTVFKTDRSSNLRKPLDSIL</sequence>
<organism evidence="5 6">
    <name type="scientific">Reichenbachiella faecimaris</name>
    <dbReference type="NCBI Taxonomy" id="692418"/>
    <lineage>
        <taxon>Bacteria</taxon>
        <taxon>Pseudomonadati</taxon>
        <taxon>Bacteroidota</taxon>
        <taxon>Cytophagia</taxon>
        <taxon>Cytophagales</taxon>
        <taxon>Reichenbachiellaceae</taxon>
        <taxon>Reichenbachiella</taxon>
    </lineage>
</organism>
<dbReference type="SMART" id="SM00342">
    <property type="entry name" value="HTH_ARAC"/>
    <property type="match status" value="1"/>
</dbReference>
<dbReference type="SUPFAM" id="SSF46689">
    <property type="entry name" value="Homeodomain-like"/>
    <property type="match status" value="1"/>
</dbReference>
<evidence type="ECO:0000256" key="3">
    <source>
        <dbReference type="ARBA" id="ARBA00023163"/>
    </source>
</evidence>
<dbReference type="Pfam" id="PF12833">
    <property type="entry name" value="HTH_18"/>
    <property type="match status" value="1"/>
</dbReference>
<dbReference type="RefSeq" id="WP_084371005.1">
    <property type="nucleotide sequence ID" value="NZ_FWYF01000001.1"/>
</dbReference>
<evidence type="ECO:0000256" key="2">
    <source>
        <dbReference type="ARBA" id="ARBA00023125"/>
    </source>
</evidence>
<evidence type="ECO:0000313" key="5">
    <source>
        <dbReference type="EMBL" id="SMD32343.1"/>
    </source>
</evidence>
<dbReference type="PANTHER" id="PTHR43280:SF2">
    <property type="entry name" value="HTH-TYPE TRANSCRIPTIONAL REGULATOR EXSA"/>
    <property type="match status" value="1"/>
</dbReference>
<dbReference type="AlphaFoldDB" id="A0A1W2G6U1"/>
<evidence type="ECO:0000259" key="4">
    <source>
        <dbReference type="PROSITE" id="PS01124"/>
    </source>
</evidence>
<dbReference type="InterPro" id="IPR018060">
    <property type="entry name" value="HTH_AraC"/>
</dbReference>
<keyword evidence="3" id="KW-0804">Transcription</keyword>
<keyword evidence="2 5" id="KW-0238">DNA-binding</keyword>
<feature type="domain" description="HTH araC/xylS-type" evidence="4">
    <location>
        <begin position="100"/>
        <end position="179"/>
    </location>
</feature>
<dbReference type="GO" id="GO:0003700">
    <property type="term" value="F:DNA-binding transcription factor activity"/>
    <property type="evidence" value="ECO:0007669"/>
    <property type="project" value="InterPro"/>
</dbReference>
<dbReference type="Gene3D" id="1.10.10.60">
    <property type="entry name" value="Homeodomain-like"/>
    <property type="match status" value="1"/>
</dbReference>
<protein>
    <submittedName>
        <fullName evidence="5">AraC-type DNA-binding protein</fullName>
    </submittedName>
</protein>
<name>A0A1W2G6U1_REIFA</name>
<evidence type="ECO:0000256" key="1">
    <source>
        <dbReference type="ARBA" id="ARBA00023015"/>
    </source>
</evidence>
<evidence type="ECO:0000313" key="6">
    <source>
        <dbReference type="Proteomes" id="UP000192472"/>
    </source>
</evidence>
<reference evidence="5 6" key="1">
    <citation type="submission" date="2017-04" db="EMBL/GenBank/DDBJ databases">
        <authorList>
            <person name="Afonso C.L."/>
            <person name="Miller P.J."/>
            <person name="Scott M.A."/>
            <person name="Spackman E."/>
            <person name="Goraichik I."/>
            <person name="Dimitrov K.M."/>
            <person name="Suarez D.L."/>
            <person name="Swayne D.E."/>
        </authorList>
    </citation>
    <scope>NUCLEOTIDE SEQUENCE [LARGE SCALE GENOMIC DNA]</scope>
    <source>
        <strain evidence="5 6">DSM 26133</strain>
    </source>
</reference>
<dbReference type="InterPro" id="IPR018062">
    <property type="entry name" value="HTH_AraC-typ_CS"/>
</dbReference>
<dbReference type="PANTHER" id="PTHR43280">
    <property type="entry name" value="ARAC-FAMILY TRANSCRIPTIONAL REGULATOR"/>
    <property type="match status" value="1"/>
</dbReference>
<dbReference type="OrthoDB" id="952277at2"/>
<dbReference type="EMBL" id="FWYF01000001">
    <property type="protein sequence ID" value="SMD32343.1"/>
    <property type="molecule type" value="Genomic_DNA"/>
</dbReference>
<keyword evidence="1" id="KW-0805">Transcription regulation</keyword>
<dbReference type="PROSITE" id="PS01124">
    <property type="entry name" value="HTH_ARAC_FAMILY_2"/>
    <property type="match status" value="1"/>
</dbReference>
<accession>A0A1W2G6U1</accession>
<dbReference type="GO" id="GO:0043565">
    <property type="term" value="F:sequence-specific DNA binding"/>
    <property type="evidence" value="ECO:0007669"/>
    <property type="project" value="InterPro"/>
</dbReference>
<proteinExistence type="predicted"/>
<dbReference type="InterPro" id="IPR009057">
    <property type="entry name" value="Homeodomain-like_sf"/>
</dbReference>
<dbReference type="Proteomes" id="UP000192472">
    <property type="component" value="Unassembled WGS sequence"/>
</dbReference>
<dbReference type="STRING" id="692418.SAMN04488029_0688"/>